<reference evidence="4 5" key="1">
    <citation type="journal article" date="2016" name="Nat. Commun.">
        <title>Thousands of microbial genomes shed light on interconnected biogeochemical processes in an aquifer system.</title>
        <authorList>
            <person name="Anantharaman K."/>
            <person name="Brown C.T."/>
            <person name="Hug L.A."/>
            <person name="Sharon I."/>
            <person name="Castelle C.J."/>
            <person name="Probst A.J."/>
            <person name="Thomas B.C."/>
            <person name="Singh A."/>
            <person name="Wilkins M.J."/>
            <person name="Karaoz U."/>
            <person name="Brodie E.L."/>
            <person name="Williams K.H."/>
            <person name="Hubbard S.S."/>
            <person name="Banfield J.F."/>
        </authorList>
    </citation>
    <scope>NUCLEOTIDE SEQUENCE [LARGE SCALE GENOMIC DNA]</scope>
</reference>
<dbReference type="STRING" id="1802627.A3A70_01365"/>
<dbReference type="Proteomes" id="UP000178964">
    <property type="component" value="Unassembled WGS sequence"/>
</dbReference>
<dbReference type="CDD" id="cd00920">
    <property type="entry name" value="Cupredoxin"/>
    <property type="match status" value="1"/>
</dbReference>
<dbReference type="PANTHER" id="PTHR38439">
    <property type="entry name" value="AURACYANIN-B"/>
    <property type="match status" value="1"/>
</dbReference>
<accession>A0A1F4VR47</accession>
<feature type="domain" description="EfeO-type cupredoxin-like" evidence="3">
    <location>
        <begin position="59"/>
        <end position="146"/>
    </location>
</feature>
<evidence type="ECO:0000313" key="4">
    <source>
        <dbReference type="EMBL" id="OGC59515.1"/>
    </source>
</evidence>
<dbReference type="InterPro" id="IPR050845">
    <property type="entry name" value="Cu-binding_ET"/>
</dbReference>
<dbReference type="InterPro" id="IPR008972">
    <property type="entry name" value="Cupredoxin"/>
</dbReference>
<evidence type="ECO:0000313" key="5">
    <source>
        <dbReference type="Proteomes" id="UP000178964"/>
    </source>
</evidence>
<dbReference type="Pfam" id="PF13473">
    <property type="entry name" value="Cupredoxin_1"/>
    <property type="match status" value="1"/>
</dbReference>
<keyword evidence="2" id="KW-0186">Copper</keyword>
<sequence>MNKFVYAGLGVLAAVAIAGFVFTRTMQNNTPPPSNGQQNINTELQDVQPVGGDLVLIEEIVVAGNEYSFSPATVTLKKGTTYRITFKNTGNAMHNYIVSDLGISTATVSPGESASMNVTPEKAGMFNVVCGVGNHEELGMVGKVVVE</sequence>
<evidence type="ECO:0000256" key="1">
    <source>
        <dbReference type="ARBA" id="ARBA00022723"/>
    </source>
</evidence>
<dbReference type="PANTHER" id="PTHR38439:SF3">
    <property type="entry name" value="COPPER-RESISTANT CUPROPROTEIN COPI"/>
    <property type="match status" value="1"/>
</dbReference>
<dbReference type="Gene3D" id="2.60.40.420">
    <property type="entry name" value="Cupredoxins - blue copper proteins"/>
    <property type="match status" value="1"/>
</dbReference>
<evidence type="ECO:0000259" key="3">
    <source>
        <dbReference type="Pfam" id="PF13473"/>
    </source>
</evidence>
<dbReference type="InterPro" id="IPR028096">
    <property type="entry name" value="EfeO_Cupredoxin"/>
</dbReference>
<protein>
    <recommendedName>
        <fullName evidence="3">EfeO-type cupredoxin-like domain-containing protein</fullName>
    </recommendedName>
</protein>
<comment type="caution">
    <text evidence="4">The sequence shown here is derived from an EMBL/GenBank/DDBJ whole genome shotgun (WGS) entry which is preliminary data.</text>
</comment>
<dbReference type="AlphaFoldDB" id="A0A1F4VR47"/>
<keyword evidence="1" id="KW-0479">Metal-binding</keyword>
<organism evidence="4 5">
    <name type="scientific">candidate division WWE3 bacterium RIFCSPLOWO2_01_FULL_42_11</name>
    <dbReference type="NCBI Taxonomy" id="1802627"/>
    <lineage>
        <taxon>Bacteria</taxon>
        <taxon>Katanobacteria</taxon>
    </lineage>
</organism>
<gene>
    <name evidence="4" type="ORF">A3A70_01365</name>
</gene>
<name>A0A1F4VR47_UNCKA</name>
<proteinExistence type="predicted"/>
<dbReference type="GO" id="GO:0046872">
    <property type="term" value="F:metal ion binding"/>
    <property type="evidence" value="ECO:0007669"/>
    <property type="project" value="UniProtKB-KW"/>
</dbReference>
<dbReference type="EMBL" id="MEVK01000014">
    <property type="protein sequence ID" value="OGC59515.1"/>
    <property type="molecule type" value="Genomic_DNA"/>
</dbReference>
<evidence type="ECO:0000256" key="2">
    <source>
        <dbReference type="ARBA" id="ARBA00023008"/>
    </source>
</evidence>
<dbReference type="SUPFAM" id="SSF49503">
    <property type="entry name" value="Cupredoxins"/>
    <property type="match status" value="1"/>
</dbReference>